<dbReference type="EMBL" id="MW417226">
    <property type="protein sequence ID" value="QTI83164.1"/>
    <property type="molecule type" value="Genomic_DNA"/>
</dbReference>
<accession>A0A8A6KHJ2</accession>
<sequence>MVNNKKIIEIEKISRPGPDSPLINGHVRARIPDDSPSPIMRRTHSPDYLSGVRLNQSYAYSPSRTGLNNSNSSMTVPELNPGDLILNGIQPRIMVTPFVSPPMVTPPRVTPGSISSDPLPIVLIPRLPPGSLHEGSFEYYSRFANYREQTLFDIKRLRNERVFCEEVIETVGTNEQISILDKTFEGFLTFIDSFN</sequence>
<name>A0A8A6KHJ2_9STRA</name>
<dbReference type="AlphaFoldDB" id="A0A8A6KHJ2"/>
<protein>
    <submittedName>
        <fullName evidence="1">Uncharacterized protein</fullName>
    </submittedName>
</protein>
<reference evidence="1" key="1">
    <citation type="submission" date="2020-12" db="EMBL/GenBank/DDBJ databases">
        <authorList>
            <person name="Xu Q."/>
            <person name="Chen N."/>
        </authorList>
    </citation>
    <scope>NUCLEOTIDE SEQUENCE</scope>
    <source>
        <strain evidence="1">CNS00095</strain>
    </source>
</reference>
<gene>
    <name evidence="1" type="primary">orf195</name>
</gene>
<organism evidence="1">
    <name type="scientific">Minutocellus polymorphus</name>
    <dbReference type="NCBI Taxonomy" id="265543"/>
    <lineage>
        <taxon>Eukaryota</taxon>
        <taxon>Sar</taxon>
        <taxon>Stramenopiles</taxon>
        <taxon>Ochrophyta</taxon>
        <taxon>Bacillariophyta</taxon>
        <taxon>Mediophyceae</taxon>
        <taxon>Cymatosirophycidae</taxon>
        <taxon>Cymatosirales</taxon>
        <taxon>Cymatosiraceae</taxon>
        <taxon>Minutocellus</taxon>
    </lineage>
</organism>
<keyword evidence="1" id="KW-0496">Mitochondrion</keyword>
<geneLocation type="mitochondrion" evidence="1"/>
<evidence type="ECO:0000313" key="1">
    <source>
        <dbReference type="EMBL" id="QTI83164.1"/>
    </source>
</evidence>
<dbReference type="RefSeq" id="YP_010242163.1">
    <property type="nucleotide sequence ID" value="NC_059933.1"/>
</dbReference>
<proteinExistence type="predicted"/>
<dbReference type="GeneID" id="69241703"/>